<dbReference type="EMBL" id="CP000125">
    <property type="protein sequence ID" value="ABA52386.1"/>
    <property type="molecule type" value="Genomic_DNA"/>
</dbReference>
<dbReference type="EnsemblBacteria" id="ABA52386">
    <property type="protein sequence ID" value="ABA52386"/>
    <property type="gene ID" value="BURPS1710b_A1709"/>
</dbReference>
<reference evidence="2 3" key="1">
    <citation type="submission" date="2005-09" db="EMBL/GenBank/DDBJ databases">
        <authorList>
            <person name="Woods D.E."/>
            <person name="Nierman W.C."/>
        </authorList>
    </citation>
    <scope>NUCLEOTIDE SEQUENCE [LARGE SCALE GENOMIC DNA]</scope>
    <source>
        <strain evidence="2 3">1710b</strain>
    </source>
</reference>
<evidence type="ECO:0000313" key="2">
    <source>
        <dbReference type="EMBL" id="ABA52386.1"/>
    </source>
</evidence>
<dbReference type="Proteomes" id="UP000002700">
    <property type="component" value="Chromosome II"/>
</dbReference>
<accession>Q3JHT8</accession>
<gene>
    <name evidence="2" type="ordered locus">BURPS1710b_A1709</name>
</gene>
<protein>
    <submittedName>
        <fullName evidence="2">Uncharacterized protein</fullName>
    </submittedName>
</protein>
<organism evidence="2 3">
    <name type="scientific">Burkholderia pseudomallei (strain 1710b)</name>
    <dbReference type="NCBI Taxonomy" id="320372"/>
    <lineage>
        <taxon>Bacteria</taxon>
        <taxon>Pseudomonadati</taxon>
        <taxon>Pseudomonadota</taxon>
        <taxon>Betaproteobacteria</taxon>
        <taxon>Burkholderiales</taxon>
        <taxon>Burkholderiaceae</taxon>
        <taxon>Burkholderia</taxon>
        <taxon>pseudomallei group</taxon>
    </lineage>
</organism>
<feature type="region of interest" description="Disordered" evidence="1">
    <location>
        <begin position="1"/>
        <end position="26"/>
    </location>
</feature>
<feature type="compositionally biased region" description="Basic residues" evidence="1">
    <location>
        <begin position="1"/>
        <end position="12"/>
    </location>
</feature>
<evidence type="ECO:0000313" key="3">
    <source>
        <dbReference type="Proteomes" id="UP000002700"/>
    </source>
</evidence>
<proteinExistence type="predicted"/>
<dbReference type="HOGENOM" id="CLU_374572_0_0_4"/>
<sequence>MPMPMRVRRSGLRRAPAKDGAASRRPAIDDDAGCVVIVFRDHVFAVRSQVGPQAVHRIHVVTHVNLFGTAVDQRGGQGARREIECVDVGLRVHVADEEVVSGRRDRFRVGAAQADHRIGGGRVARQPAVIYLDPRSDRRPVRAHGPAARENHGVALGQVDDPRQRLDRIRNGGDRGGPPRRLAVRVEAGQRVVPDGVRLVQAGPYASPAVEAKAGPDPCRRAECGARDGAVRYRDVAVRGVEVEEMENVGVLAACRENAIRADGGQLSEVFAARRIAHVDTRIHRVVDRVDGVRDEGAARGAGVDVGAAIEERAVRARIRRGDSLEVDGLELPLQGAGRAVCVDVRGAVAAEVPRAAPRVVQHVQVAGGVLAEAGDARESFVANLAFDSRRGIEIAAAHAERADEGRRARDVVDLDVHVRPFVADHEALRRRIEVERGRPGRGGHPDRVQQPAARIEFGDRARALLRDPDVARAVRRERAGLGDIDVAPPDAGHRVDPNTVSGKIARVERRTRGREPGDDVGPPLGCRRADGNEQIAPARRPVVPSHHAAAAVAIELQRGEDRSGVAGDRAALKLVVSADGPDAPAVLVERDTTLVLVPHGGRVNDAFRRNPHRTRGVAHMHGVGRERVREPIGAGAGLAWRRERRDQQGGEEHGMDSFRHGERCFLVWPGMGVRAEVSIAASRDAIGSNSGVIARQLEGLKIGTKSDRESVPAACARWAYRRTARRANACKTGCVRQVRR</sequence>
<name>Q3JHT8_BURP1</name>
<evidence type="ECO:0000256" key="1">
    <source>
        <dbReference type="SAM" id="MobiDB-lite"/>
    </source>
</evidence>
<dbReference type="KEGG" id="bpm:BURPS1710b_A1709"/>
<dbReference type="AlphaFoldDB" id="Q3JHT8"/>